<comment type="caution">
    <text evidence="2">The sequence shown here is derived from an EMBL/GenBank/DDBJ whole genome shotgun (WGS) entry which is preliminary data.</text>
</comment>
<dbReference type="OrthoDB" id="2003920at2759"/>
<dbReference type="AlphaFoldDB" id="A0A835MGR4"/>
<dbReference type="InterPro" id="IPR043454">
    <property type="entry name" value="NPH3/RPT2-like"/>
</dbReference>
<proteinExistence type="predicted"/>
<dbReference type="EMBL" id="JADFTS010000002">
    <property type="protein sequence ID" value="KAF9623141.1"/>
    <property type="molecule type" value="Genomic_DNA"/>
</dbReference>
<evidence type="ECO:0000313" key="3">
    <source>
        <dbReference type="Proteomes" id="UP000631114"/>
    </source>
</evidence>
<evidence type="ECO:0000256" key="1">
    <source>
        <dbReference type="SAM" id="Coils"/>
    </source>
</evidence>
<keyword evidence="1" id="KW-0175">Coiled coil</keyword>
<evidence type="ECO:0000313" key="2">
    <source>
        <dbReference type="EMBL" id="KAF9623141.1"/>
    </source>
</evidence>
<gene>
    <name evidence="2" type="ORF">IFM89_037657</name>
</gene>
<reference evidence="2 3" key="1">
    <citation type="submission" date="2020-10" db="EMBL/GenBank/DDBJ databases">
        <title>The Coptis chinensis genome and diversification of protoberbering-type alkaloids.</title>
        <authorList>
            <person name="Wang B."/>
            <person name="Shu S."/>
            <person name="Song C."/>
            <person name="Liu Y."/>
        </authorList>
    </citation>
    <scope>NUCLEOTIDE SEQUENCE [LARGE SCALE GENOMIC DNA]</scope>
    <source>
        <strain evidence="2">HL-2020</strain>
        <tissue evidence="2">Leaf</tissue>
    </source>
</reference>
<name>A0A835MGR4_9MAGN</name>
<dbReference type="PANTHER" id="PTHR32370">
    <property type="entry name" value="OS12G0117600 PROTEIN"/>
    <property type="match status" value="1"/>
</dbReference>
<organism evidence="2 3">
    <name type="scientific">Coptis chinensis</name>
    <dbReference type="NCBI Taxonomy" id="261450"/>
    <lineage>
        <taxon>Eukaryota</taxon>
        <taxon>Viridiplantae</taxon>
        <taxon>Streptophyta</taxon>
        <taxon>Embryophyta</taxon>
        <taxon>Tracheophyta</taxon>
        <taxon>Spermatophyta</taxon>
        <taxon>Magnoliopsida</taxon>
        <taxon>Ranunculales</taxon>
        <taxon>Ranunculaceae</taxon>
        <taxon>Coptidoideae</taxon>
        <taxon>Coptis</taxon>
    </lineage>
</organism>
<protein>
    <submittedName>
        <fullName evidence="2">Uncharacterized protein</fullName>
    </submittedName>
</protein>
<accession>A0A835MGR4</accession>
<sequence length="475" mass="54029">MFRLKNFGIEQLSEYDRGHPVKEGELVVTFAPEYGLMIPLDKEVSRSSIVWRFHRFKCLCRYGWSSRGHALWPKYTGVPSGQMNYCSWYGLNAIQKKMVRGNWNPYATRVPNRIIGDRPSTTDFDVSDQALEHLDFTLAWARGRNIWDLSWPNEVVRSCHYSEEKRCGHALDVPKCPYGSRRQAPRQQVTMLEARQAGDEQRDNEQRSLVTASPILEARLKTQKRKIIDEAANARVEGLKALEVFPKSTASMERRSKRKADKDFNGTCRPETVVANESVEVGVKETTRVKAMENFAKLMAVLEKENHAMPGSLTADYVQKEQEKAKAESARAQMETMLLREKVAALSCEKEEMVQAIKGKDKECKKAMRELREEKKTLSELRLKFLYGENFEITSLNVANLCCVSDYLEMTEEYAKDNLGSRAETYLDTIVCKSLEMCVDVLQTKISENLRPLADELKIVSGCTDAIASKACASG</sequence>
<feature type="coiled-coil region" evidence="1">
    <location>
        <begin position="317"/>
        <end position="384"/>
    </location>
</feature>
<dbReference type="Proteomes" id="UP000631114">
    <property type="component" value="Unassembled WGS sequence"/>
</dbReference>
<keyword evidence="3" id="KW-1185">Reference proteome</keyword>